<dbReference type="RefSeq" id="XP_040747725.1">
    <property type="nucleotide sequence ID" value="XM_040886217.1"/>
</dbReference>
<dbReference type="EMBL" id="MCFD01000001">
    <property type="protein sequence ID" value="ORX74514.1"/>
    <property type="molecule type" value="Genomic_DNA"/>
</dbReference>
<evidence type="ECO:0000256" key="1">
    <source>
        <dbReference type="PROSITE-ProRule" id="PRU00464"/>
    </source>
</evidence>
<name>A0A1Y1WN29_9FUNG</name>
<evidence type="ECO:0000313" key="4">
    <source>
        <dbReference type="Proteomes" id="UP000193922"/>
    </source>
</evidence>
<sequence>MGCVFCNIVAGSEPCHTVLEDSKHIAFLSISPNTPGFTVVIPKQHVDSDVLALDDSVDKVLRRGLKVDRCAVIIEGLMIDHAHTKLVPLHGLNGERSYVSEDIAYSELYKGYVTSMEGPRLGDAELAATLCQIQTNCDL</sequence>
<dbReference type="InterPro" id="IPR001310">
    <property type="entry name" value="Histidine_triad_HIT"/>
</dbReference>
<dbReference type="Pfam" id="PF11969">
    <property type="entry name" value="DcpS_C"/>
    <property type="match status" value="1"/>
</dbReference>
<dbReference type="PANTHER" id="PTHR46648">
    <property type="entry name" value="HIT FAMILY PROTEIN 1"/>
    <property type="match status" value="1"/>
</dbReference>
<comment type="caution">
    <text evidence="1">Lacks conserved residue(s) required for the propagation of feature annotation.</text>
</comment>
<accession>A0A1Y1WN29</accession>
<dbReference type="GO" id="GO:0009117">
    <property type="term" value="P:nucleotide metabolic process"/>
    <property type="evidence" value="ECO:0007669"/>
    <property type="project" value="TreeGrafter"/>
</dbReference>
<protein>
    <submittedName>
        <fullName evidence="3">HIT-like protein</fullName>
    </submittedName>
</protein>
<comment type="caution">
    <text evidence="3">The sequence shown here is derived from an EMBL/GenBank/DDBJ whole genome shotgun (WGS) entry which is preliminary data.</text>
</comment>
<dbReference type="PRINTS" id="PR00332">
    <property type="entry name" value="HISTRIAD"/>
</dbReference>
<organism evidence="3 4">
    <name type="scientific">Linderina pennispora</name>
    <dbReference type="NCBI Taxonomy" id="61395"/>
    <lineage>
        <taxon>Eukaryota</taxon>
        <taxon>Fungi</taxon>
        <taxon>Fungi incertae sedis</taxon>
        <taxon>Zoopagomycota</taxon>
        <taxon>Kickxellomycotina</taxon>
        <taxon>Kickxellomycetes</taxon>
        <taxon>Kickxellales</taxon>
        <taxon>Kickxellaceae</taxon>
        <taxon>Linderina</taxon>
    </lineage>
</organism>
<dbReference type="Proteomes" id="UP000193922">
    <property type="component" value="Unassembled WGS sequence"/>
</dbReference>
<feature type="domain" description="HIT" evidence="2">
    <location>
        <begin position="4"/>
        <end position="48"/>
    </location>
</feature>
<proteinExistence type="predicted"/>
<keyword evidence="4" id="KW-1185">Reference proteome</keyword>
<dbReference type="PROSITE" id="PS51084">
    <property type="entry name" value="HIT_2"/>
    <property type="match status" value="1"/>
</dbReference>
<dbReference type="AlphaFoldDB" id="A0A1Y1WN29"/>
<gene>
    <name evidence="3" type="ORF">DL89DRAFT_264369</name>
</gene>
<dbReference type="GeneID" id="63802865"/>
<dbReference type="OrthoDB" id="2262349at2759"/>
<dbReference type="Gene3D" id="3.30.428.10">
    <property type="entry name" value="HIT-like"/>
    <property type="match status" value="1"/>
</dbReference>
<reference evidence="3 4" key="1">
    <citation type="submission" date="2016-07" db="EMBL/GenBank/DDBJ databases">
        <title>Pervasive Adenine N6-methylation of Active Genes in Fungi.</title>
        <authorList>
            <consortium name="DOE Joint Genome Institute"/>
            <person name="Mondo S.J."/>
            <person name="Dannebaum R.O."/>
            <person name="Kuo R.C."/>
            <person name="Labutti K."/>
            <person name="Haridas S."/>
            <person name="Kuo A."/>
            <person name="Salamov A."/>
            <person name="Ahrendt S.R."/>
            <person name="Lipzen A."/>
            <person name="Sullivan W."/>
            <person name="Andreopoulos W.B."/>
            <person name="Clum A."/>
            <person name="Lindquist E."/>
            <person name="Daum C."/>
            <person name="Ramamoorthy G.K."/>
            <person name="Gryganskyi A."/>
            <person name="Culley D."/>
            <person name="Magnuson J.K."/>
            <person name="James T.Y."/>
            <person name="O'Malley M.A."/>
            <person name="Stajich J.E."/>
            <person name="Spatafora J.W."/>
            <person name="Visel A."/>
            <person name="Grigoriev I.V."/>
        </authorList>
    </citation>
    <scope>NUCLEOTIDE SEQUENCE [LARGE SCALE GENOMIC DNA]</scope>
    <source>
        <strain evidence="3 4">ATCC 12442</strain>
    </source>
</reference>
<evidence type="ECO:0000259" key="2">
    <source>
        <dbReference type="PROSITE" id="PS51084"/>
    </source>
</evidence>
<dbReference type="InterPro" id="IPR011146">
    <property type="entry name" value="HIT-like"/>
</dbReference>
<dbReference type="GO" id="GO:0003824">
    <property type="term" value="F:catalytic activity"/>
    <property type="evidence" value="ECO:0007669"/>
    <property type="project" value="InterPro"/>
</dbReference>
<evidence type="ECO:0000313" key="3">
    <source>
        <dbReference type="EMBL" id="ORX74514.1"/>
    </source>
</evidence>
<dbReference type="SUPFAM" id="SSF54197">
    <property type="entry name" value="HIT-like"/>
    <property type="match status" value="1"/>
</dbReference>
<dbReference type="PANTHER" id="PTHR46648:SF1">
    <property type="entry name" value="ADENOSINE 5'-MONOPHOSPHORAMIDASE HNT1"/>
    <property type="match status" value="1"/>
</dbReference>
<dbReference type="InterPro" id="IPR036265">
    <property type="entry name" value="HIT-like_sf"/>
</dbReference>
<dbReference type="STRING" id="61395.A0A1Y1WN29"/>